<reference evidence="1" key="1">
    <citation type="submission" date="2019-09" db="EMBL/GenBank/DDBJ databases">
        <authorList>
            <person name="Needham M D."/>
        </authorList>
    </citation>
    <scope>NUCLEOTIDE SEQUENCE</scope>
</reference>
<protein>
    <submittedName>
        <fullName evidence="1">Uncharacterized protein</fullName>
    </submittedName>
</protein>
<accession>A0A5E8CGT7</accession>
<evidence type="ECO:0000313" key="1">
    <source>
        <dbReference type="EMBL" id="VVU94391.1"/>
    </source>
</evidence>
<sequence>MENSNLKAKYVIWEDLQPLEKNLNNIEQISNEIEYNYGDLVSFCQYSDTHTYIIGKDGNLILNSNKLGLGLLSIPYEITQCLLNATKKYFHTDICVNDIDLRYDDEFILNKIDLNQCLFLKTSKINYDGRNINIKFENGKKYKYSDEQFSTNLLRKSFLTSTI</sequence>
<proteinExistence type="predicted"/>
<dbReference type="EMBL" id="CABVLZ010000001">
    <property type="protein sequence ID" value="VVU94391.1"/>
    <property type="molecule type" value="Genomic_DNA"/>
</dbReference>
<dbReference type="AlphaFoldDB" id="A0A5E8CGT7"/>
<name>A0A5E8CGT7_9ZZZZ</name>
<organism evidence="1">
    <name type="scientific">seawater metagenome</name>
    <dbReference type="NCBI Taxonomy" id="1561972"/>
    <lineage>
        <taxon>unclassified sequences</taxon>
        <taxon>metagenomes</taxon>
        <taxon>ecological metagenomes</taxon>
    </lineage>
</organism>
<gene>
    <name evidence="1" type="ORF">CPAV1605_113</name>
</gene>